<dbReference type="EMBL" id="CM044702">
    <property type="protein sequence ID" value="KAI5676536.1"/>
    <property type="molecule type" value="Genomic_DNA"/>
</dbReference>
<organism evidence="1 2">
    <name type="scientific">Catharanthus roseus</name>
    <name type="common">Madagascar periwinkle</name>
    <name type="synonym">Vinca rosea</name>
    <dbReference type="NCBI Taxonomy" id="4058"/>
    <lineage>
        <taxon>Eukaryota</taxon>
        <taxon>Viridiplantae</taxon>
        <taxon>Streptophyta</taxon>
        <taxon>Embryophyta</taxon>
        <taxon>Tracheophyta</taxon>
        <taxon>Spermatophyta</taxon>
        <taxon>Magnoliopsida</taxon>
        <taxon>eudicotyledons</taxon>
        <taxon>Gunneridae</taxon>
        <taxon>Pentapetalae</taxon>
        <taxon>asterids</taxon>
        <taxon>lamiids</taxon>
        <taxon>Gentianales</taxon>
        <taxon>Apocynaceae</taxon>
        <taxon>Rauvolfioideae</taxon>
        <taxon>Vinceae</taxon>
        <taxon>Catharanthinae</taxon>
        <taxon>Catharanthus</taxon>
    </lineage>
</organism>
<reference evidence="2" key="1">
    <citation type="journal article" date="2023" name="Nat. Plants">
        <title>Single-cell RNA sequencing provides a high-resolution roadmap for understanding the multicellular compartmentation of specialized metabolism.</title>
        <authorList>
            <person name="Sun S."/>
            <person name="Shen X."/>
            <person name="Li Y."/>
            <person name="Li Y."/>
            <person name="Wang S."/>
            <person name="Li R."/>
            <person name="Zhang H."/>
            <person name="Shen G."/>
            <person name="Guo B."/>
            <person name="Wei J."/>
            <person name="Xu J."/>
            <person name="St-Pierre B."/>
            <person name="Chen S."/>
            <person name="Sun C."/>
        </authorList>
    </citation>
    <scope>NUCLEOTIDE SEQUENCE [LARGE SCALE GENOMIC DNA]</scope>
</reference>
<keyword evidence="2" id="KW-1185">Reference proteome</keyword>
<sequence length="109" mass="12184">MTRAQIKKLNSSNGNEDNGTVAYMEEALKNKFEEFGDKGETSNSHPTANGSPTPTIVGRKGGDSWKEVESKIQSKVDLHQSGIRETSTWRFYNVLRRSIAHSISSKRNK</sequence>
<evidence type="ECO:0000313" key="1">
    <source>
        <dbReference type="EMBL" id="KAI5676536.1"/>
    </source>
</evidence>
<proteinExistence type="predicted"/>
<gene>
    <name evidence="1" type="ORF">M9H77_07486</name>
</gene>
<dbReference type="Proteomes" id="UP001060085">
    <property type="component" value="Linkage Group LG02"/>
</dbReference>
<evidence type="ECO:0000313" key="2">
    <source>
        <dbReference type="Proteomes" id="UP001060085"/>
    </source>
</evidence>
<comment type="caution">
    <text evidence="1">The sequence shown here is derived from an EMBL/GenBank/DDBJ whole genome shotgun (WGS) entry which is preliminary data.</text>
</comment>
<accession>A0ACC0BV55</accession>
<name>A0ACC0BV55_CATRO</name>
<protein>
    <submittedName>
        <fullName evidence="1">Uncharacterized protein</fullName>
    </submittedName>
</protein>